<dbReference type="InterPro" id="IPR043710">
    <property type="entry name" value="DUF5650"/>
</dbReference>
<dbReference type="OrthoDB" id="218680at2"/>
<protein>
    <submittedName>
        <fullName evidence="6">Filamentous hemagglutinin family N-terminal domain protein</fullName>
    </submittedName>
</protein>
<sequence length="1188" mass="117921">MFPPDCWNPKVFRLSSIARAAALACGLGSGHPGVWALPSSLAPTSLPTQGAVIAGAAALQPVAAGGANLVITQTSPRAIITWGSFNIGSQASVTFQQPDANAVTLNRVIGSGGSQIDGRMQANGQVFLINPNGILFSASAQVNAHGLLASSLDILDADFNAGRLHAQDTLGSNQAASVSNAGTLITDSASGNYVVLLGGQTSNSGQIQANNGTAALISGSDITLNIGSTGLIQAVINAGALEALTDNSGTLQADNGLIQLRAAAAPSSLALTSAFVNTHGVIQARGLSATSDGTLELSADVVQASGSIDVSGLHGGKVLVQAGRSIIQDGLIDAHGTVGQGGTVQLDATSSAILQTLSSQINADGPAGGGSITFSGSALADIAGNNHAAGGTLTNKLSAINHRSLDWVLSQPTTLADGSTLYPLAQDSLGADAGGAVLQLDPQGHLSSVFYGLHPKDHVGSGGITPLSGPNTSTSTSTNAFVIASPDWSGGLGAVTWVGSSGAQAITADHALIGAQSGDRVGSGGVVALTHGNYVVSSPDWGPAYEGAVTWGNGATGLVGTVSSTNSLVGEIAGDRVGKGGVIALTNGNYLVVSPDWGTNYQGAVTWGSGAGGLVGLISSSNSLVGGNLDRLGSRGVIALVNGNYVISSPEWGPNYEGAVTWGNGATGLVGTVSSANSLIGSISNDKVGSGGVIALANGDYVVASPDWGPNYEGAITWGNGATGLAGTVSSSNSLTGAPSDHLGSGGLTRLSAPNNNAFVIASPEWSNGLGAVTWIGPQSTRINAIDASNSLIGSQAGDRVGSGGVVALTHGNYVVSSPDWGPASEGAATWGNGATGLVGTVSSTNSMVGAIPGDRVSSGGVHALAQGNYVVSSPEWGANYEGAVTWGNGATGSVGPISSANSLIGNSFEQLGHSVWPLADGSYLVIGQGGSNLQCFGDRGCIGVMLPSNRSFTMNASTHSSSADPSSTVIDDHSSTGSTEASTSGSATSAAAHTAPPPVPQAPKQPITATLDSPHPISQPRSSTSLPVISADMTAVLKQVESTNAAGISIAPNLAHPETNTAVPLSSKTAGADKPSTLSSLKSFANTMSHQEKVAAAGLAAAVGVTAAGAGLLGSGAAVATNSLISVLGKNVLIRSVRFVLKQGVQRLAKMLLSPSNPIHHVINPAGLALGYLRPRALALWRRWRGL</sequence>
<dbReference type="Gene3D" id="2.160.20.10">
    <property type="entry name" value="Single-stranded right-handed beta-helix, Pectin lyase-like"/>
    <property type="match status" value="1"/>
</dbReference>
<proteinExistence type="predicted"/>
<keyword evidence="7" id="KW-1185">Reference proteome</keyword>
<name>I4Z524_9BURK</name>
<evidence type="ECO:0000256" key="2">
    <source>
        <dbReference type="ARBA" id="ARBA00022525"/>
    </source>
</evidence>
<dbReference type="InterPro" id="IPR012334">
    <property type="entry name" value="Pectin_lyas_fold"/>
</dbReference>
<dbReference type="SMART" id="SM00912">
    <property type="entry name" value="Haemagg_act"/>
    <property type="match status" value="1"/>
</dbReference>
<dbReference type="HOGENOM" id="CLU_272125_0_0_4"/>
<evidence type="ECO:0000313" key="6">
    <source>
        <dbReference type="EMBL" id="EIM31316.1"/>
    </source>
</evidence>
<dbReference type="EMBL" id="JH660693">
    <property type="protein sequence ID" value="EIM31316.1"/>
    <property type="molecule type" value="Genomic_DNA"/>
</dbReference>
<dbReference type="Proteomes" id="UP000053899">
    <property type="component" value="Unassembled WGS sequence"/>
</dbReference>
<comment type="subcellular location">
    <subcellularLocation>
        <location evidence="1">Secreted</location>
    </subcellularLocation>
</comment>
<keyword evidence="3" id="KW-0732">Signal</keyword>
<feature type="domain" description="Filamentous haemagglutinin FhaB/tRNA nuclease CdiA-like TPS" evidence="5">
    <location>
        <begin position="43"/>
        <end position="158"/>
    </location>
</feature>
<dbReference type="PANTHER" id="PTHR12338">
    <property type="entry name" value="AUTOTRANSPORTER"/>
    <property type="match status" value="1"/>
</dbReference>
<gene>
    <name evidence="6" type="ORF">LepocDRAFT_00000430</name>
</gene>
<dbReference type="GeneID" id="92352368"/>
<dbReference type="InterPro" id="IPR008638">
    <property type="entry name" value="FhaB/CdiA-like_TPS"/>
</dbReference>
<organism evidence="6 7">
    <name type="scientific">Leptothrix ochracea L12</name>
    <dbReference type="NCBI Taxonomy" id="735332"/>
    <lineage>
        <taxon>Bacteria</taxon>
        <taxon>Pseudomonadati</taxon>
        <taxon>Pseudomonadota</taxon>
        <taxon>Betaproteobacteria</taxon>
        <taxon>Burkholderiales</taxon>
        <taxon>Sphaerotilaceae</taxon>
        <taxon>Leptothrix</taxon>
    </lineage>
</organism>
<evidence type="ECO:0000256" key="4">
    <source>
        <dbReference type="SAM" id="MobiDB-lite"/>
    </source>
</evidence>
<dbReference type="Pfam" id="PF18888">
    <property type="entry name" value="DUF5650"/>
    <property type="match status" value="8"/>
</dbReference>
<evidence type="ECO:0000256" key="3">
    <source>
        <dbReference type="ARBA" id="ARBA00022729"/>
    </source>
</evidence>
<feature type="compositionally biased region" description="Low complexity" evidence="4">
    <location>
        <begin position="957"/>
        <end position="969"/>
    </location>
</feature>
<dbReference type="AlphaFoldDB" id="I4Z524"/>
<evidence type="ECO:0000256" key="1">
    <source>
        <dbReference type="ARBA" id="ARBA00004613"/>
    </source>
</evidence>
<feature type="region of interest" description="Disordered" evidence="4">
    <location>
        <begin position="956"/>
        <end position="1027"/>
    </location>
</feature>
<dbReference type="InterPro" id="IPR011050">
    <property type="entry name" value="Pectin_lyase_fold/virulence"/>
</dbReference>
<evidence type="ECO:0000313" key="7">
    <source>
        <dbReference type="Proteomes" id="UP000053899"/>
    </source>
</evidence>
<feature type="compositionally biased region" description="Low complexity" evidence="4">
    <location>
        <begin position="976"/>
        <end position="995"/>
    </location>
</feature>
<dbReference type="SUPFAM" id="SSF51126">
    <property type="entry name" value="Pectin lyase-like"/>
    <property type="match status" value="1"/>
</dbReference>
<dbReference type="Pfam" id="PF05860">
    <property type="entry name" value="TPS"/>
    <property type="match status" value="1"/>
</dbReference>
<keyword evidence="2" id="KW-0964">Secreted</keyword>
<dbReference type="InterPro" id="IPR050909">
    <property type="entry name" value="Bact_Autotransporter_VF"/>
</dbReference>
<dbReference type="GO" id="GO:0005576">
    <property type="term" value="C:extracellular region"/>
    <property type="evidence" value="ECO:0007669"/>
    <property type="project" value="UniProtKB-SubCell"/>
</dbReference>
<dbReference type="RefSeq" id="WP_009453595.1">
    <property type="nucleotide sequence ID" value="NZ_JH660693.1"/>
</dbReference>
<accession>I4Z524</accession>
<evidence type="ECO:0000259" key="5">
    <source>
        <dbReference type="SMART" id="SM00912"/>
    </source>
</evidence>
<dbReference type="NCBIfam" id="TIGR01901">
    <property type="entry name" value="adhes_NPXG"/>
    <property type="match status" value="1"/>
</dbReference>
<dbReference type="PANTHER" id="PTHR12338:SF8">
    <property type="entry name" value="HEME_HEMOPEXIN-BINDING PROTEIN"/>
    <property type="match status" value="1"/>
</dbReference>
<reference evidence="6 7" key="1">
    <citation type="submission" date="2012-04" db="EMBL/GenBank/DDBJ databases">
        <title>Improved High-Quality Draft sequence of Leptothrix ochracea L12.</title>
        <authorList>
            <consortium name="US DOE Joint Genome Institute"/>
            <person name="Lucas S."/>
            <person name="Han J."/>
            <person name="Lapidus A."/>
            <person name="Cheng J.-F."/>
            <person name="Goodwin L."/>
            <person name="Pitluck S."/>
            <person name="Peters L."/>
            <person name="Zeytun A."/>
            <person name="Detter J.C."/>
            <person name="Han C."/>
            <person name="Tapia R."/>
            <person name="Land M."/>
            <person name="Hauser L."/>
            <person name="Kyrpides N."/>
            <person name="Ivanova N."/>
            <person name="Pagani I."/>
            <person name="Stepanauskas R."/>
            <person name="Masland D."/>
            <person name="Poulton N."/>
            <person name="Emerson D."/>
            <person name="Fleming E."/>
            <person name="Woyke T."/>
        </authorList>
    </citation>
    <scope>NUCLEOTIDE SEQUENCE [LARGE SCALE GENOMIC DNA]</scope>
    <source>
        <strain evidence="6 7">L12</strain>
    </source>
</reference>